<evidence type="ECO:0000313" key="5">
    <source>
        <dbReference type="Proteomes" id="UP000184368"/>
    </source>
</evidence>
<proteinExistence type="predicted"/>
<dbReference type="SUPFAM" id="SSF53756">
    <property type="entry name" value="UDP-Glycosyltransferase/glycogen phosphorylase"/>
    <property type="match status" value="1"/>
</dbReference>
<dbReference type="Pfam" id="PF13439">
    <property type="entry name" value="Glyco_transf_4"/>
    <property type="match status" value="1"/>
</dbReference>
<dbReference type="InterPro" id="IPR001296">
    <property type="entry name" value="Glyco_trans_1"/>
</dbReference>
<sequence>MRKPLRLGIDTRDLRTAISGQKTYLEELVRAFKNRQKADIELVLLDTRVPAYLGNHRYLRLAEHLNLHFWKQVVLPLKAWWRRCDVLFTTDYHVPFFRPGFKTVTVFHDAFFFEDPEHYSPLFLKFFHRVTVPAAKKCSHIVVPSIHVQKKLEQWLQLPAQKLVPVYEAPKSIPKSSFSPEEITRKLTDWGIRQHPYILHVGMLNKRKNIPLLIGAFNQVASRFPDMRLVLAGSLNDKEHINDREQILAAIRLSPFTQRIVLTGYVPDADLSLLYGHASLYVFPSLNEGFGIPVLEAFAHGVPVLVADNSCLPEIGGDAVLTFNPKDTDALADQISTVLSNPALAEKMKQAGKARLSHFSWQKAAGELAELFRSIA</sequence>
<evidence type="ECO:0000259" key="2">
    <source>
        <dbReference type="Pfam" id="PF00534"/>
    </source>
</evidence>
<dbReference type="EMBL" id="FQUO01000007">
    <property type="protein sequence ID" value="SHF39278.1"/>
    <property type="molecule type" value="Genomic_DNA"/>
</dbReference>
<dbReference type="OrthoDB" id="9801609at2"/>
<feature type="domain" description="Glycosyltransferase subfamily 4-like N-terminal" evidence="3">
    <location>
        <begin position="19"/>
        <end position="167"/>
    </location>
</feature>
<dbReference type="STRING" id="1302690.BUE76_17040"/>
<reference evidence="4 5" key="1">
    <citation type="submission" date="2016-11" db="EMBL/GenBank/DDBJ databases">
        <authorList>
            <person name="Jaros S."/>
            <person name="Januszkiewicz K."/>
            <person name="Wedrychowicz H."/>
        </authorList>
    </citation>
    <scope>NUCLEOTIDE SEQUENCE [LARGE SCALE GENOMIC DNA]</scope>
    <source>
        <strain evidence="4 5">DSM 26897</strain>
    </source>
</reference>
<evidence type="ECO:0000313" key="4">
    <source>
        <dbReference type="EMBL" id="SHF39278.1"/>
    </source>
</evidence>
<dbReference type="AlphaFoldDB" id="A0A1M5B9Z9"/>
<dbReference type="CDD" id="cd03809">
    <property type="entry name" value="GT4_MtfB-like"/>
    <property type="match status" value="1"/>
</dbReference>
<keyword evidence="5" id="KW-1185">Reference proteome</keyword>
<dbReference type="PANTHER" id="PTHR46401">
    <property type="entry name" value="GLYCOSYLTRANSFERASE WBBK-RELATED"/>
    <property type="match status" value="1"/>
</dbReference>
<protein>
    <submittedName>
        <fullName evidence="4">Glycosyltransferase involved in cell wall bisynthesis</fullName>
    </submittedName>
</protein>
<organism evidence="4 5">
    <name type="scientific">Cnuella takakiae</name>
    <dbReference type="NCBI Taxonomy" id="1302690"/>
    <lineage>
        <taxon>Bacteria</taxon>
        <taxon>Pseudomonadati</taxon>
        <taxon>Bacteroidota</taxon>
        <taxon>Chitinophagia</taxon>
        <taxon>Chitinophagales</taxon>
        <taxon>Chitinophagaceae</taxon>
        <taxon>Cnuella</taxon>
    </lineage>
</organism>
<dbReference type="Pfam" id="PF00534">
    <property type="entry name" value="Glycos_transf_1"/>
    <property type="match status" value="1"/>
</dbReference>
<dbReference type="PANTHER" id="PTHR46401:SF2">
    <property type="entry name" value="GLYCOSYLTRANSFERASE WBBK-RELATED"/>
    <property type="match status" value="1"/>
</dbReference>
<accession>A0A1M5B9Z9</accession>
<dbReference type="GO" id="GO:0009103">
    <property type="term" value="P:lipopolysaccharide biosynthetic process"/>
    <property type="evidence" value="ECO:0007669"/>
    <property type="project" value="TreeGrafter"/>
</dbReference>
<dbReference type="InterPro" id="IPR028098">
    <property type="entry name" value="Glyco_trans_4-like_N"/>
</dbReference>
<name>A0A1M5B9Z9_9BACT</name>
<gene>
    <name evidence="4" type="ORF">SAMN05444008_107215</name>
</gene>
<evidence type="ECO:0000259" key="3">
    <source>
        <dbReference type="Pfam" id="PF13439"/>
    </source>
</evidence>
<dbReference type="GO" id="GO:0016757">
    <property type="term" value="F:glycosyltransferase activity"/>
    <property type="evidence" value="ECO:0007669"/>
    <property type="project" value="InterPro"/>
</dbReference>
<keyword evidence="1 4" id="KW-0808">Transferase</keyword>
<evidence type="ECO:0000256" key="1">
    <source>
        <dbReference type="ARBA" id="ARBA00022679"/>
    </source>
</evidence>
<dbReference type="Proteomes" id="UP000184368">
    <property type="component" value="Unassembled WGS sequence"/>
</dbReference>
<dbReference type="RefSeq" id="WP_083596506.1">
    <property type="nucleotide sequence ID" value="NZ_FQUO01000007.1"/>
</dbReference>
<dbReference type="Gene3D" id="3.40.50.2000">
    <property type="entry name" value="Glycogen Phosphorylase B"/>
    <property type="match status" value="2"/>
</dbReference>
<feature type="domain" description="Glycosyl transferase family 1" evidence="2">
    <location>
        <begin position="194"/>
        <end position="354"/>
    </location>
</feature>